<evidence type="ECO:0000313" key="7">
    <source>
        <dbReference type="Proteomes" id="UP000027135"/>
    </source>
</evidence>
<dbReference type="AlphaFoldDB" id="A0A067R5C2"/>
<dbReference type="eggNOG" id="ENOG502S0UD">
    <property type="taxonomic scope" value="Eukaryota"/>
</dbReference>
<name>A0A067R5C2_ZOONE</name>
<evidence type="ECO:0000256" key="2">
    <source>
        <dbReference type="ARBA" id="ARBA00022490"/>
    </source>
</evidence>
<organism evidence="6 7">
    <name type="scientific">Zootermopsis nevadensis</name>
    <name type="common">Dampwood termite</name>
    <dbReference type="NCBI Taxonomy" id="136037"/>
    <lineage>
        <taxon>Eukaryota</taxon>
        <taxon>Metazoa</taxon>
        <taxon>Ecdysozoa</taxon>
        <taxon>Arthropoda</taxon>
        <taxon>Hexapoda</taxon>
        <taxon>Insecta</taxon>
        <taxon>Pterygota</taxon>
        <taxon>Neoptera</taxon>
        <taxon>Polyneoptera</taxon>
        <taxon>Dictyoptera</taxon>
        <taxon>Blattodea</taxon>
        <taxon>Blattoidea</taxon>
        <taxon>Termitoidae</taxon>
        <taxon>Termopsidae</taxon>
        <taxon>Zootermopsis</taxon>
    </lineage>
</organism>
<dbReference type="GO" id="GO:0005634">
    <property type="term" value="C:nucleus"/>
    <property type="evidence" value="ECO:0007669"/>
    <property type="project" value="TreeGrafter"/>
</dbReference>
<reference evidence="6 7" key="1">
    <citation type="journal article" date="2014" name="Nat. Commun.">
        <title>Molecular traces of alternative social organization in a termite genome.</title>
        <authorList>
            <person name="Terrapon N."/>
            <person name="Li C."/>
            <person name="Robertson H.M."/>
            <person name="Ji L."/>
            <person name="Meng X."/>
            <person name="Booth W."/>
            <person name="Chen Z."/>
            <person name="Childers C.P."/>
            <person name="Glastad K.M."/>
            <person name="Gokhale K."/>
            <person name="Gowin J."/>
            <person name="Gronenberg W."/>
            <person name="Hermansen R.A."/>
            <person name="Hu H."/>
            <person name="Hunt B.G."/>
            <person name="Huylmans A.K."/>
            <person name="Khalil S.M."/>
            <person name="Mitchell R.D."/>
            <person name="Munoz-Torres M.C."/>
            <person name="Mustard J.A."/>
            <person name="Pan H."/>
            <person name="Reese J.T."/>
            <person name="Scharf M.E."/>
            <person name="Sun F."/>
            <person name="Vogel H."/>
            <person name="Xiao J."/>
            <person name="Yang W."/>
            <person name="Yang Z."/>
            <person name="Yang Z."/>
            <person name="Zhou J."/>
            <person name="Zhu J."/>
            <person name="Brent C.S."/>
            <person name="Elsik C.G."/>
            <person name="Goodisman M.A."/>
            <person name="Liberles D.A."/>
            <person name="Roe R.M."/>
            <person name="Vargo E.L."/>
            <person name="Vilcinskas A."/>
            <person name="Wang J."/>
            <person name="Bornberg-Bauer E."/>
            <person name="Korb J."/>
            <person name="Zhang G."/>
            <person name="Liebig J."/>
        </authorList>
    </citation>
    <scope>NUCLEOTIDE SEQUENCE [LARGE SCALE GENOMIC DNA]</scope>
    <source>
        <tissue evidence="6">Whole organism</tissue>
    </source>
</reference>
<accession>A0A067R5C2</accession>
<dbReference type="PANTHER" id="PTHR24217">
    <property type="entry name" value="PUTATIVE-RELATED"/>
    <property type="match status" value="1"/>
</dbReference>
<dbReference type="GO" id="GO:0003779">
    <property type="term" value="F:actin binding"/>
    <property type="evidence" value="ECO:0007669"/>
    <property type="project" value="TreeGrafter"/>
</dbReference>
<gene>
    <name evidence="6" type="ORF">L798_08564</name>
</gene>
<feature type="region of interest" description="Disordered" evidence="5">
    <location>
        <begin position="1"/>
        <end position="22"/>
    </location>
</feature>
<dbReference type="PANTHER" id="PTHR24217:SF0">
    <property type="entry name" value="PDZ DOMAIN-CONTAINING PROTEIN"/>
    <property type="match status" value="1"/>
</dbReference>
<sequence length="116" mass="13453">MMKSEIRRTNTNKDDNQSNDGLFHHKAIDLEKLFTPASDSGEVTPSRNRKMFASSSFYKPSLHPTVEDQVDLARRISQSLSDISNRQSKGQSMYVNRKKRSVKWVHEEFHPSGEWQ</sequence>
<evidence type="ECO:0000256" key="1">
    <source>
        <dbReference type="ARBA" id="ARBA00004496"/>
    </source>
</evidence>
<keyword evidence="3" id="KW-0597">Phosphoprotein</keyword>
<keyword evidence="2" id="KW-0963">Cytoplasm</keyword>
<dbReference type="EMBL" id="KK852735">
    <property type="protein sequence ID" value="KDR17436.1"/>
    <property type="molecule type" value="Genomic_DNA"/>
</dbReference>
<dbReference type="GO" id="GO:0030018">
    <property type="term" value="C:Z disc"/>
    <property type="evidence" value="ECO:0007669"/>
    <property type="project" value="TreeGrafter"/>
</dbReference>
<dbReference type="InterPro" id="IPR051976">
    <property type="entry name" value="Synaptopodin_domain"/>
</dbReference>
<evidence type="ECO:0000256" key="4">
    <source>
        <dbReference type="ARBA" id="ARBA00038161"/>
    </source>
</evidence>
<keyword evidence="7" id="KW-1185">Reference proteome</keyword>
<evidence type="ECO:0000313" key="6">
    <source>
        <dbReference type="EMBL" id="KDR17436.1"/>
    </source>
</evidence>
<dbReference type="InParanoid" id="A0A067R5C2"/>
<proteinExistence type="inferred from homology"/>
<comment type="subcellular location">
    <subcellularLocation>
        <location evidence="1">Cytoplasm</location>
    </subcellularLocation>
</comment>
<dbReference type="GO" id="GO:0032233">
    <property type="term" value="P:positive regulation of actin filament bundle assembly"/>
    <property type="evidence" value="ECO:0007669"/>
    <property type="project" value="TreeGrafter"/>
</dbReference>
<evidence type="ECO:0000256" key="3">
    <source>
        <dbReference type="ARBA" id="ARBA00022553"/>
    </source>
</evidence>
<dbReference type="Proteomes" id="UP000027135">
    <property type="component" value="Unassembled WGS sequence"/>
</dbReference>
<dbReference type="OMA" id="WVHEGSA"/>
<protein>
    <submittedName>
        <fullName evidence="6">Uncharacterized protein</fullName>
    </submittedName>
</protein>
<comment type="similarity">
    <text evidence="4">Belongs to the synaptopodin family.</text>
</comment>
<evidence type="ECO:0000256" key="5">
    <source>
        <dbReference type="SAM" id="MobiDB-lite"/>
    </source>
</evidence>
<dbReference type="GO" id="GO:0015629">
    <property type="term" value="C:actin cytoskeleton"/>
    <property type="evidence" value="ECO:0007669"/>
    <property type="project" value="TreeGrafter"/>
</dbReference>